<dbReference type="EMBL" id="LSSL01001482">
    <property type="protein sequence ID" value="OLY82499.1"/>
    <property type="molecule type" value="Genomic_DNA"/>
</dbReference>
<evidence type="ECO:0000313" key="1">
    <source>
        <dbReference type="EMBL" id="OLY82499.1"/>
    </source>
</evidence>
<gene>
    <name evidence="1" type="ORF">AYI68_g3381</name>
</gene>
<organism evidence="1 2">
    <name type="scientific">Smittium mucronatum</name>
    <dbReference type="NCBI Taxonomy" id="133383"/>
    <lineage>
        <taxon>Eukaryota</taxon>
        <taxon>Fungi</taxon>
        <taxon>Fungi incertae sedis</taxon>
        <taxon>Zoopagomycota</taxon>
        <taxon>Kickxellomycotina</taxon>
        <taxon>Harpellomycetes</taxon>
        <taxon>Harpellales</taxon>
        <taxon>Legeriomycetaceae</taxon>
        <taxon>Smittium</taxon>
    </lineage>
</organism>
<evidence type="ECO:0000313" key="2">
    <source>
        <dbReference type="Proteomes" id="UP000187455"/>
    </source>
</evidence>
<protein>
    <submittedName>
        <fullName evidence="1">Uncharacterized protein</fullName>
    </submittedName>
</protein>
<sequence length="94" mass="11095">MKRCYEKKFTLKKYPTGRWDMVKNETRKKYDGKFLGPFKILYNGSFQTYKLATAAGDTQRVLINYNRFQIGNVATETTVNSWIENTVLFDKSYN</sequence>
<comment type="caution">
    <text evidence="1">The sequence shown here is derived from an EMBL/GenBank/DDBJ whole genome shotgun (WGS) entry which is preliminary data.</text>
</comment>
<proteinExistence type="predicted"/>
<reference evidence="1 2" key="1">
    <citation type="journal article" date="2016" name="Mol. Biol. Evol.">
        <title>Genome-Wide Survey of Gut Fungi (Harpellales) Reveals the First Horizontally Transferred Ubiquitin Gene from a Mosquito Host.</title>
        <authorList>
            <person name="Wang Y."/>
            <person name="White M.M."/>
            <person name="Kvist S."/>
            <person name="Moncalvo J.M."/>
        </authorList>
    </citation>
    <scope>NUCLEOTIDE SEQUENCE [LARGE SCALE GENOMIC DNA]</scope>
    <source>
        <strain evidence="1 2">ALG-7-W6</strain>
    </source>
</reference>
<name>A0A1R0H026_9FUNG</name>
<dbReference type="Proteomes" id="UP000187455">
    <property type="component" value="Unassembled WGS sequence"/>
</dbReference>
<accession>A0A1R0H026</accession>
<dbReference type="AlphaFoldDB" id="A0A1R0H026"/>
<keyword evidence="2" id="KW-1185">Reference proteome</keyword>